<dbReference type="SUPFAM" id="SSF52058">
    <property type="entry name" value="L domain-like"/>
    <property type="match status" value="1"/>
</dbReference>
<dbReference type="Pfam" id="PF00560">
    <property type="entry name" value="LRR_1"/>
    <property type="match status" value="1"/>
</dbReference>
<keyword evidence="3" id="KW-1185">Reference proteome</keyword>
<dbReference type="InterPro" id="IPR001611">
    <property type="entry name" value="Leu-rich_rpt"/>
</dbReference>
<dbReference type="AlphaFoldDB" id="A0A7J8TNZ6"/>
<dbReference type="Proteomes" id="UP000593573">
    <property type="component" value="Unassembled WGS sequence"/>
</dbReference>
<dbReference type="Gene3D" id="3.80.10.10">
    <property type="entry name" value="Ribonuclease Inhibitor"/>
    <property type="match status" value="1"/>
</dbReference>
<sequence>MAQNNFNGPIPKELGNLKKLYLLSLGNNNLSGTLPPELGNLVELGEL</sequence>
<evidence type="ECO:0000313" key="2">
    <source>
        <dbReference type="EMBL" id="MBA0639851.1"/>
    </source>
</evidence>
<dbReference type="PANTHER" id="PTHR47988">
    <property type="entry name" value="SOMATIC EMBRYOGENESIS RECEPTOR KINASE 1"/>
    <property type="match status" value="1"/>
</dbReference>
<comment type="caution">
    <text evidence="2">The sequence shown here is derived from an EMBL/GenBank/DDBJ whole genome shotgun (WGS) entry which is preliminary data.</text>
</comment>
<accession>A0A7J8TNZ6</accession>
<gene>
    <name evidence="2" type="ORF">Goklo_022852</name>
</gene>
<dbReference type="InterPro" id="IPR032675">
    <property type="entry name" value="LRR_dom_sf"/>
</dbReference>
<organism evidence="2 3">
    <name type="scientific">Gossypium klotzschianum</name>
    <dbReference type="NCBI Taxonomy" id="34286"/>
    <lineage>
        <taxon>Eukaryota</taxon>
        <taxon>Viridiplantae</taxon>
        <taxon>Streptophyta</taxon>
        <taxon>Embryophyta</taxon>
        <taxon>Tracheophyta</taxon>
        <taxon>Spermatophyta</taxon>
        <taxon>Magnoliopsida</taxon>
        <taxon>eudicotyledons</taxon>
        <taxon>Gunneridae</taxon>
        <taxon>Pentapetalae</taxon>
        <taxon>rosids</taxon>
        <taxon>malvids</taxon>
        <taxon>Malvales</taxon>
        <taxon>Malvaceae</taxon>
        <taxon>Malvoideae</taxon>
        <taxon>Gossypium</taxon>
    </lineage>
</organism>
<keyword evidence="1" id="KW-0732">Signal</keyword>
<evidence type="ECO:0000256" key="1">
    <source>
        <dbReference type="ARBA" id="ARBA00022729"/>
    </source>
</evidence>
<evidence type="ECO:0000313" key="3">
    <source>
        <dbReference type="Proteomes" id="UP000593573"/>
    </source>
</evidence>
<dbReference type="EMBL" id="JABFAB010000001">
    <property type="protein sequence ID" value="MBA0639851.1"/>
    <property type="molecule type" value="Genomic_DNA"/>
</dbReference>
<reference evidence="2 3" key="1">
    <citation type="journal article" date="2019" name="Genome Biol. Evol.">
        <title>Insights into the evolution of the New World diploid cottons (Gossypium, subgenus Houzingenia) based on genome sequencing.</title>
        <authorList>
            <person name="Grover C.E."/>
            <person name="Arick M.A. 2nd"/>
            <person name="Thrash A."/>
            <person name="Conover J.L."/>
            <person name="Sanders W.S."/>
            <person name="Peterson D.G."/>
            <person name="Frelichowski J.E."/>
            <person name="Scheffler J.A."/>
            <person name="Scheffler B.E."/>
            <person name="Wendel J.F."/>
        </authorList>
    </citation>
    <scope>NUCLEOTIDE SEQUENCE [LARGE SCALE GENOMIC DNA]</scope>
    <source>
        <strain evidence="2">57</strain>
        <tissue evidence="2">Leaf</tissue>
    </source>
</reference>
<name>A0A7J8TNZ6_9ROSI</name>
<proteinExistence type="predicted"/>
<protein>
    <submittedName>
        <fullName evidence="2">Uncharacterized protein</fullName>
    </submittedName>
</protein>